<name>A0A480A490_9CYAN</name>
<comment type="caution">
    <text evidence="1">The sequence shown here is derived from an EMBL/GenBank/DDBJ whole genome shotgun (WGS) entry which is preliminary data.</text>
</comment>
<dbReference type="AlphaFoldDB" id="A0A480A490"/>
<accession>A0A480A490</accession>
<evidence type="ECO:0000313" key="2">
    <source>
        <dbReference type="Proteomes" id="UP000300142"/>
    </source>
</evidence>
<reference evidence="2" key="1">
    <citation type="submission" date="2019-02" db="EMBL/GenBank/DDBJ databases">
        <title>Draft genome sequence of Sphaerospermopsis reniformis NIES-1949.</title>
        <authorList>
            <person name="Yamaguchi H."/>
            <person name="Suzuki S."/>
            <person name="Kawachi M."/>
        </authorList>
    </citation>
    <scope>NUCLEOTIDE SEQUENCE [LARGE SCALE GENOMIC DNA]</scope>
    <source>
        <strain evidence="2">NIES-1949</strain>
    </source>
</reference>
<organism evidence="1 2">
    <name type="scientific">Sphaerospermopsis reniformis</name>
    <dbReference type="NCBI Taxonomy" id="531300"/>
    <lineage>
        <taxon>Bacteria</taxon>
        <taxon>Bacillati</taxon>
        <taxon>Cyanobacteriota</taxon>
        <taxon>Cyanophyceae</taxon>
        <taxon>Nostocales</taxon>
        <taxon>Aphanizomenonaceae</taxon>
        <taxon>Sphaerospermopsis</taxon>
    </lineage>
</organism>
<keyword evidence="2" id="KW-1185">Reference proteome</keyword>
<sequence>MLLSREFIITPLVACFCILGISLSQFPRLQALINSEQSMSVEALEKEQQKEALRLSLLQQIPTFGYDNLISNWVYIDFLQYFGDDPVRDKIGYSLSPEFFAIILKHDPKFREAYLGLSVSSSLYAGMPERAITLMDKSLKSLSPKIPEKSYYIWRYKGTDELLFLGDSQAASKSFLKAAEWASEYDDQDSKNVVSLSQSTAKFLERNPDSKYARIASWGMVLQNNVDEKTRNRAIQEIENLGGKIVINNQGLPTVTFPEKD</sequence>
<evidence type="ECO:0000313" key="1">
    <source>
        <dbReference type="EMBL" id="GCL38081.1"/>
    </source>
</evidence>
<protein>
    <submittedName>
        <fullName evidence="1">Uncharacterized protein</fullName>
    </submittedName>
</protein>
<gene>
    <name evidence="1" type="ORF">SR1949_31940</name>
</gene>
<dbReference type="RefSeq" id="WP_137668076.1">
    <property type="nucleotide sequence ID" value="NZ_BJCE01000114.1"/>
</dbReference>
<dbReference type="Proteomes" id="UP000300142">
    <property type="component" value="Unassembled WGS sequence"/>
</dbReference>
<proteinExistence type="predicted"/>
<dbReference type="EMBL" id="BJCE01000114">
    <property type="protein sequence ID" value="GCL38081.1"/>
    <property type="molecule type" value="Genomic_DNA"/>
</dbReference>